<dbReference type="GeneID" id="5719112"/>
<feature type="region of interest" description="Disordered" evidence="6">
    <location>
        <begin position="239"/>
        <end position="260"/>
    </location>
</feature>
<keyword evidence="3 7" id="KW-0812">Transmembrane</keyword>
<accession>A0A2K3CZJ6</accession>
<dbReference type="SUPFAM" id="SSF52058">
    <property type="entry name" value="L domain-like"/>
    <property type="match status" value="1"/>
</dbReference>
<keyword evidence="4 7" id="KW-1133">Transmembrane helix</keyword>
<evidence type="ECO:0000256" key="6">
    <source>
        <dbReference type="SAM" id="MobiDB-lite"/>
    </source>
</evidence>
<name>A0A2K3CZJ6_CHLRE</name>
<organism evidence="9 10">
    <name type="scientific">Chlamydomonas reinhardtii</name>
    <name type="common">Chlamydomonas smithii</name>
    <dbReference type="NCBI Taxonomy" id="3055"/>
    <lineage>
        <taxon>Eukaryota</taxon>
        <taxon>Viridiplantae</taxon>
        <taxon>Chlorophyta</taxon>
        <taxon>core chlorophytes</taxon>
        <taxon>Chlorophyceae</taxon>
        <taxon>CS clade</taxon>
        <taxon>Chlamydomonadales</taxon>
        <taxon>Chlamydomonadaceae</taxon>
        <taxon>Chlamydomonas</taxon>
    </lineage>
</organism>
<feature type="region of interest" description="Disordered" evidence="6">
    <location>
        <begin position="3733"/>
        <end position="3758"/>
    </location>
</feature>
<feature type="region of interest" description="Disordered" evidence="6">
    <location>
        <begin position="3648"/>
        <end position="3668"/>
    </location>
</feature>
<feature type="compositionally biased region" description="Acidic residues" evidence="6">
    <location>
        <begin position="2446"/>
        <end position="2460"/>
    </location>
</feature>
<dbReference type="ExpressionAtlas" id="A0A2K3CZJ6">
    <property type="expression patterns" value="baseline and differential"/>
</dbReference>
<feature type="transmembrane region" description="Helical" evidence="7">
    <location>
        <begin position="3191"/>
        <end position="3210"/>
    </location>
</feature>
<evidence type="ECO:0000313" key="10">
    <source>
        <dbReference type="Proteomes" id="UP000006906"/>
    </source>
</evidence>
<dbReference type="GO" id="GO:0016020">
    <property type="term" value="C:membrane"/>
    <property type="evidence" value="ECO:0007669"/>
    <property type="project" value="UniProtKB-SubCell"/>
</dbReference>
<evidence type="ECO:0000256" key="2">
    <source>
        <dbReference type="ARBA" id="ARBA00004430"/>
    </source>
</evidence>
<feature type="region of interest" description="Disordered" evidence="6">
    <location>
        <begin position="2446"/>
        <end position="2467"/>
    </location>
</feature>
<dbReference type="InterPro" id="IPR013783">
    <property type="entry name" value="Ig-like_fold"/>
</dbReference>
<dbReference type="InterPro" id="IPR051223">
    <property type="entry name" value="Polycystin"/>
</dbReference>
<dbReference type="PANTHER" id="PTHR10877:SF183">
    <property type="entry name" value="AT14535P-RELATED"/>
    <property type="match status" value="1"/>
</dbReference>
<evidence type="ECO:0000313" key="9">
    <source>
        <dbReference type="EMBL" id="PNW73714.1"/>
    </source>
</evidence>
<dbReference type="InParanoid" id="A0A2K3CZJ6"/>
<dbReference type="InterPro" id="IPR032675">
    <property type="entry name" value="LRR_dom_sf"/>
</dbReference>
<dbReference type="PANTHER" id="PTHR10877">
    <property type="entry name" value="POLYCYSTIN FAMILY MEMBER"/>
    <property type="match status" value="1"/>
</dbReference>
<dbReference type="Gramene" id="PNW73714">
    <property type="protein sequence ID" value="PNW73714"/>
    <property type="gene ID" value="CHLRE_13g569550v5"/>
</dbReference>
<feature type="region of interest" description="Disordered" evidence="6">
    <location>
        <begin position="4096"/>
        <end position="4177"/>
    </location>
</feature>
<dbReference type="KEGG" id="cre:CHLRE_13g569550v5"/>
<keyword evidence="10" id="KW-1185">Reference proteome</keyword>
<feature type="transmembrane region" description="Helical" evidence="7">
    <location>
        <begin position="3409"/>
        <end position="3430"/>
    </location>
</feature>
<reference evidence="9 10" key="1">
    <citation type="journal article" date="2007" name="Science">
        <title>The Chlamydomonas genome reveals the evolution of key animal and plant functions.</title>
        <authorList>
            <person name="Merchant S.S."/>
            <person name="Prochnik S.E."/>
            <person name="Vallon O."/>
            <person name="Harris E.H."/>
            <person name="Karpowicz S.J."/>
            <person name="Witman G.B."/>
            <person name="Terry A."/>
            <person name="Salamov A."/>
            <person name="Fritz-Laylin L.K."/>
            <person name="Marechal-Drouard L."/>
            <person name="Marshall W.F."/>
            <person name="Qu L.H."/>
            <person name="Nelson D.R."/>
            <person name="Sanderfoot A.A."/>
            <person name="Spalding M.H."/>
            <person name="Kapitonov V.V."/>
            <person name="Ren Q."/>
            <person name="Ferris P."/>
            <person name="Lindquist E."/>
            <person name="Shapiro H."/>
            <person name="Lucas S.M."/>
            <person name="Grimwood J."/>
            <person name="Schmutz J."/>
            <person name="Cardol P."/>
            <person name="Cerutti H."/>
            <person name="Chanfreau G."/>
            <person name="Chen C.L."/>
            <person name="Cognat V."/>
            <person name="Croft M.T."/>
            <person name="Dent R."/>
            <person name="Dutcher S."/>
            <person name="Fernandez E."/>
            <person name="Fukuzawa H."/>
            <person name="Gonzalez-Ballester D."/>
            <person name="Gonzalez-Halphen D."/>
            <person name="Hallmann A."/>
            <person name="Hanikenne M."/>
            <person name="Hippler M."/>
            <person name="Inwood W."/>
            <person name="Jabbari K."/>
            <person name="Kalanon M."/>
            <person name="Kuras R."/>
            <person name="Lefebvre P.A."/>
            <person name="Lemaire S.D."/>
            <person name="Lobanov A.V."/>
            <person name="Lohr M."/>
            <person name="Manuell A."/>
            <person name="Meier I."/>
            <person name="Mets L."/>
            <person name="Mittag M."/>
            <person name="Mittelmeier T."/>
            <person name="Moroney J.V."/>
            <person name="Moseley J."/>
            <person name="Napoli C."/>
            <person name="Nedelcu A.M."/>
            <person name="Niyogi K."/>
            <person name="Novoselov S.V."/>
            <person name="Paulsen I.T."/>
            <person name="Pazour G."/>
            <person name="Purton S."/>
            <person name="Ral J.P."/>
            <person name="Riano-Pachon D.M."/>
            <person name="Riekhof W."/>
            <person name="Rymarquis L."/>
            <person name="Schroda M."/>
            <person name="Stern D."/>
            <person name="Umen J."/>
            <person name="Willows R."/>
            <person name="Wilson N."/>
            <person name="Zimmer S.L."/>
            <person name="Allmer J."/>
            <person name="Balk J."/>
            <person name="Bisova K."/>
            <person name="Chen C.J."/>
            <person name="Elias M."/>
            <person name="Gendler K."/>
            <person name="Hauser C."/>
            <person name="Lamb M.R."/>
            <person name="Ledford H."/>
            <person name="Long J.C."/>
            <person name="Minagawa J."/>
            <person name="Page M.D."/>
            <person name="Pan J."/>
            <person name="Pootakham W."/>
            <person name="Roje S."/>
            <person name="Rose A."/>
            <person name="Stahlberg E."/>
            <person name="Terauchi A.M."/>
            <person name="Yang P."/>
            <person name="Ball S."/>
            <person name="Bowler C."/>
            <person name="Dieckmann C.L."/>
            <person name="Gladyshev V.N."/>
            <person name="Green P."/>
            <person name="Jorgensen R."/>
            <person name="Mayfield S."/>
            <person name="Mueller-Roeber B."/>
            <person name="Rajamani S."/>
            <person name="Sayre R.T."/>
            <person name="Brokstein P."/>
            <person name="Dubchak I."/>
            <person name="Goodstein D."/>
            <person name="Hornick L."/>
            <person name="Huang Y.W."/>
            <person name="Jhaveri J."/>
            <person name="Luo Y."/>
            <person name="Martinez D."/>
            <person name="Ngau W.C."/>
            <person name="Otillar B."/>
            <person name="Poliakov A."/>
            <person name="Porter A."/>
            <person name="Szajkowski L."/>
            <person name="Werner G."/>
            <person name="Zhou K."/>
            <person name="Grigoriev I.V."/>
            <person name="Rokhsar D.S."/>
            <person name="Grossman A.R."/>
        </authorList>
    </citation>
    <scope>NUCLEOTIDE SEQUENCE [LARGE SCALE GENOMIC DNA]</scope>
    <source>
        <strain evidence="10">CC-503</strain>
    </source>
</reference>
<dbReference type="OrthoDB" id="540650at2759"/>
<feature type="region of interest" description="Disordered" evidence="6">
    <location>
        <begin position="3905"/>
        <end position="3931"/>
    </location>
</feature>
<protein>
    <recommendedName>
        <fullName evidence="8">Polycystin cation channel PKD1/PKD2 domain-containing protein</fullName>
    </recommendedName>
</protein>
<feature type="transmembrane region" description="Helical" evidence="7">
    <location>
        <begin position="3339"/>
        <end position="3361"/>
    </location>
</feature>
<dbReference type="Gene3D" id="2.60.40.10">
    <property type="entry name" value="Immunoglobulins"/>
    <property type="match status" value="2"/>
</dbReference>
<evidence type="ECO:0000256" key="4">
    <source>
        <dbReference type="ARBA" id="ARBA00022989"/>
    </source>
</evidence>
<keyword evidence="5 7" id="KW-0472">Membrane</keyword>
<sequence length="4408" mass="441456">MPALSSVADGNSLGDMAAGCGALPWAGGVDPCDDGAFGNTSTFAYVDCDNFNVVTLDLSGQMLTGCQFPSTWSTSPGLSFLKTVRVNNATGLALTQDVALPSIETLEFIGAQGIAPSAFVNLAAMTGLKTLRVIDYPFFGPIPSGLGALVQLTEVRLSGTNLAGPIPSDFASLTNLAILDLSYSPGMCGPVPTGLAACTLLDTNGTYIDQYCPTGGNRNIRKPGGARHGMRRWRRVIAPSTQPSPPVAASSYPSPPPALPWERQLDTLPERPLQRAGRPLTVLLRTHRAFNVSTNQAWRAALLPPGASAAPVPAGELSPWRYYNNEYQWRAVVPSSQLQRAGNYTLYVYATIAGTAATLNVSRNGSLVAIWPGPPAAGGSTLSLTSLAPGNTTAVGDALAVDVRLVDAFGNPAVAAANVTRGAVRPRLTPHCGELLTAVLHVSGAAAATVTVAVAAVSPAAVAYGASIGAATVQLYGAGSSTSSNSSSGVSLAPGLLLTGLSEVSNRLALPVVRPSGVAFGGNPGLLAVVSLVGPRPGSGGAAVVTTTTFNGSWSYGNRSYVAFFRAPSPGLYDVTVSLTHPAMSAATASVAVVFNATQPPLAVTGSLTLSVLNASRVGDWAYLTAALNDVAGRPALSTSGVALTARGSASGSLDLALTPAGSAWRARYNFTQQESVAFTLTVAGAVAGTAAVSVLGVAPSYLSLPASLAGARMINVLSASAAPASSSSTSSSSNTSSSGLLGTDVTTGLTSAAIATGAALVVPLAQAVSVEVPVLTALGGRWLSDPGLSVVLSLVPSALLEDVSSTYAAALQGSLRRLLRAAGELDAAAWERGDDEEAGASDLRRRGLQSGGGATYYDVSAWNSSAASFYGSVYSHAYDYPTYTGEFAADNAAGAGVDLGAYAWDPASEPRDPWPVAAAGGAAPAPPLNADSPEAVSAIQDQLAATPGVLTFKGNFSTFKSAYLLSLWLPASDTYTALLSVRHPAAAGSLRLSRFLLTGMDMSALASAANASQWDPAVNPLVTLNVEYPGLASAAAYPGGVTALLADVRQLLAGRAGLASRDNLVVWSLGAGAAGTGVKLVMQIWFDSNWASVSSGFAAMSALQFFYLRLTSLPGPLLTDTAAYPALPATSVAASNVSLSEPFASLLLGSSDAVNADGSTAGAAAPLTILPISLSDASTVTTASVLAAAAASGDPALAAPPVLTLVGEPYVEVVEGGSFADPGAYMYDPLDGFSAAAGVRVTVRLCSRPSDVASLMYALNAAAAAASATAGASGNATTAAAVSVAAVAEAAAPPPAVFSCLSSPALSAAANANSSANATATSGSLTVFASGFTLDASTANAASQMYLLSYSAVNSRGAAAVPRHRALVVRSRCNAAAGEFWCPALGACSVGRVCSPSLATLAFALAAVSSSTSASTTSSIDAAAAAAAAGTAASGGSAPLAVLSTPDGGVAVVGADGSTVFLDPLAYTRTSFASADALVAFATDPSNYGVLGNLLLSATDLSGGAAAAATAATAAAAGFVSADQPTYSRDTLPPVISLLGSGMPALTADGSAVMVDTVEVGTAWADPGAVARDATDGDLTALLQTYGAGAVDTSRPTPPGAGFSFLVEYAVSDLSGNAAEPAHRLIVVACPAGQTACTDAGGLPACATPDGICGGDAIAPADGITGATADTTDAAAATAAASSSTTNNMTATTLLTSASLAPPSLRLIGKAEVTVTQGSSFERCAASLLPATATCDAGAAAWDVRDGSLDLRVTVCGTPLRASRPGQVLLPLALACSASTATPGTYTLTYAVANSAGLTAYASRRLTVLPACPPGERVCSGGGATGTPVVCSTGGGTCAGDLLEGTSALAANFSLSLASASDAASPAAPTLQLLTGAAAPALVTLRRGRPYAPCAAGTDLSMPSTQPCEPGAIAWTTAAAATDGASNFTTAANLTDRVVVCPPLACLRALAAASSSNTTFAALSANATGCSADLLRRHTLAAKGLAGCGINTLAPPGAVFYIDYWVWDDSRPPLNATARRTLVITEPCPEPAAPNFCSDGDGGFLCSPTPCGDATAVFLPPRTDGPAIALLPSGGSGDATAAAAGGGGGSIVYVEFGTVPPVYLGPCASGNDTRGCGATASGYSLPLAPGGAVTAADLTPYLSVLATTPCPASASATEPCLACSLEALAVAGACLPGVYTFRYTVSDEQGRVAAADRTVVVYQRARVDAVMALLPSGLTDPTAAGQLLTHLRNTSHTDYAAALANVTARLTRAGLAVRASDVDITAASVEPASPPPTVAAPASLVVSVAVTLYNPPALHRGAQGVAELAAAAGSASGTLAGRRRRDLLGLLPDGDAAGDDDSVEWEGGFMDGIEIPVDVSDVMAEVWRGLAVQRLRELRTQSRPLRALLALTTSGPTTSSPSAFATQQLQQQDEGRRLLRLELSETGLTAGVAGPELVLLPSGDYEAEQEQGREDEAEQEAAGRDASERLLARTARMLLQANSTTSTNTATTSNSSAITANLLSAMAAAVTLSLNATSSSASMPASPDMLAGYAVAAASLASALAASLTDVSSQLAALPSAINTTFGDAAAAFEEELAARAQAALAALLGDSGAATNASLVGAAEVERLLDLQLAAAAAASAAIGELGATMTQLAADTRSQTDRALYVAAAVAAQLAMAEEGDAADELALMGAGCYRLQQEGFRTSFTVSRFGGASTGSSSSSGRRLLASSGSFGSSSAATAGAGGSSSGVVAWLGYYLTGGSAAAASSALLAGLYGGGNLDFGASLSSAGARPRHLGSGADNRVVGGLMLHTTRRVLPVLVLGGDGGSGAGVAAGGGASGRCSGSSRSSEFAELDASCHLYELAYLRQNGNSSAGNASASDGSSSSSSGSSAATTGLDSGALAALRRLFGSANNSVAPYGVDPVFLRASPLYRADLAAKQDWYYNTSDPGQTSATGAPYGFHARDLAGRPAGFPVLLESGLGAGRAAALLRYLADGNYLDRRQTQAMTAELLVYNPGLHAFAFYRGEFDWTPSGAIAGRLSAVGFPAMPYVRPGGSLAQAMPQVFAKELLALWLLTGFFIVVTAVGLVSAALRARRHATAAAAAADEALIAEAEALGLPKPAAGDFHGLQQAPGAAKGGRALKPSMTTVRRVLVKGGAGGMTMKMSPHQRMLRDEESAEREERLEASGAAGLSLRRAIFREFVRHDGGLLFDVAVCLLLLVAAAYWTAVVDNHLALYDAQAYYNIYDAQGSAAANWLLPVRARNATLLPAPLAAATASNSSSNGTDASADGSDAAAATLSGNAALLLTQLGLTAPDTAGDPGRWMLPAADPVAAGGTDEWDAFNQVINNAHELVDLWTGYGIIQAVVIIFLIAKLVGVLEFQARLGIICRSLMTMANPIAHLVIVLSVVVVMLAAASNLVMGTRVPAFSTLTGALTDTFALIVGVGMLDLSYLSDPSLQLSAVERSAAGLILAFQVLLLMFVLVSFFFALMGHIFMKQKHSIDWQAAPGVGADLVNVVFPDMARKLMDMMPGAKERRRRRAAAAALAAAAARAKRAAARPAADAGAAAASISAESEDAEAAAAAAAAGAGCCAPGCNDLAAPPNRGLLRTLAAGGIDELMCAADLPKTWNGRVRATRVEGGRRLLDKATMRGLMLQAASASNKYRLPPGKVMSEDGAGGGDGAEHDPAELLSVEQRGQALLAARRVMERVGRTYGSQTPEFQALERAAAEEAARRRRDERLLDGADALMRGACGADDDEEGGGGTPGEAASPRGPLHHSLSTEIAIHLSIYDALNAAVDSIVRWQSGVHRWQLRTWKQMASAYLFNQQLMAGLGVAPGPAFVERPAALQDESGGPAPAARTGSASNMGAEAAAAAAAAAAEGSFSVLPPWLRVNSPAAAGPPKRASFVEHASGVLSPSQLSMTEAAHRARSTTGPGGSHLGPSPHPYAHPHNAVAPAFMPAGAGPHAATVAVAPAQQQQQQQQHGAAAQEGGRWASSSPHPYAHPPPLPLGGGYTMSPPGSAGTGAGTARHMPLLLEENSQSSWGATSPSTVAPPQPEEQLGEAEMAAVMAAWATPLAAPLAAPWRPLSTVAFSQTAATAAAAAAVVVAAKDQPPAPQPMTWAAPAPGRSSQSGVAPTSADGAVVGMSPPPRRPSTTGGVRTSGSGSAGGSSRGSGDADRTTGQPTAGGVRNTPVFTGSVTMPPIRGGAAVAAGAGVGGNASGWLRDRPSPLRDTQSADVQAVLAAAARRMPAPPPAGPARGARGYSYSHAITPVPEERVGLAAAGSPGGGAGAAGPLGDTAEVAKLRTASEFIPRSGGSIGGGGAGGAFAGMKERLVGLMRGRSQLASRDGSASGADASSAGNSPTGMARRQGSAGGAAAGGAGRVSAGGSAADRNMVYNMAYTLPRQNAEGTDASASEAEGGPQ</sequence>
<evidence type="ECO:0000256" key="3">
    <source>
        <dbReference type="ARBA" id="ARBA00022692"/>
    </source>
</evidence>
<dbReference type="GO" id="GO:0005930">
    <property type="term" value="C:axoneme"/>
    <property type="evidence" value="ECO:0007669"/>
    <property type="project" value="UniProtKB-SubCell"/>
</dbReference>
<feature type="transmembrane region" description="Helical" evidence="7">
    <location>
        <begin position="3052"/>
        <end position="3074"/>
    </location>
</feature>
<feature type="region of interest" description="Disordered" evidence="6">
    <location>
        <begin position="3950"/>
        <end position="4010"/>
    </location>
</feature>
<dbReference type="Proteomes" id="UP000006906">
    <property type="component" value="Chromosome 13"/>
</dbReference>
<dbReference type="Gene3D" id="3.80.10.10">
    <property type="entry name" value="Ribonuclease Inhibitor"/>
    <property type="match status" value="1"/>
</dbReference>
<evidence type="ECO:0000256" key="5">
    <source>
        <dbReference type="ARBA" id="ARBA00023136"/>
    </source>
</evidence>
<feature type="compositionally biased region" description="Low complexity" evidence="6">
    <location>
        <begin position="4136"/>
        <end position="4147"/>
    </location>
</feature>
<dbReference type="STRING" id="3055.A0A2K3CZJ6"/>
<feature type="domain" description="Polycystin cation channel PKD1/PKD2" evidence="8">
    <location>
        <begin position="3340"/>
        <end position="3474"/>
    </location>
</feature>
<feature type="region of interest" description="Disordered" evidence="6">
    <location>
        <begin position="4389"/>
        <end position="4408"/>
    </location>
</feature>
<feature type="compositionally biased region" description="Gly residues" evidence="6">
    <location>
        <begin position="4357"/>
        <end position="4367"/>
    </location>
</feature>
<evidence type="ECO:0000259" key="8">
    <source>
        <dbReference type="Pfam" id="PF08016"/>
    </source>
</evidence>
<proteinExistence type="predicted"/>
<feature type="compositionally biased region" description="Low complexity" evidence="6">
    <location>
        <begin position="4330"/>
        <end position="4356"/>
    </location>
</feature>
<evidence type="ECO:0000256" key="1">
    <source>
        <dbReference type="ARBA" id="ARBA00004141"/>
    </source>
</evidence>
<dbReference type="RefSeq" id="XP_042917324.1">
    <property type="nucleotide sequence ID" value="XM_043069349.1"/>
</dbReference>
<feature type="transmembrane region" description="Helical" evidence="7">
    <location>
        <begin position="3451"/>
        <end position="3478"/>
    </location>
</feature>
<dbReference type="EMBL" id="CM008974">
    <property type="protein sequence ID" value="PNW73714.1"/>
    <property type="molecule type" value="Genomic_DNA"/>
</dbReference>
<feature type="region of interest" description="Disordered" evidence="6">
    <location>
        <begin position="4327"/>
        <end position="4374"/>
    </location>
</feature>
<dbReference type="InterPro" id="IPR013122">
    <property type="entry name" value="PKD1_2_channel"/>
</dbReference>
<feature type="compositionally biased region" description="Low complexity" evidence="6">
    <location>
        <begin position="3950"/>
        <end position="3983"/>
    </location>
</feature>
<feature type="transmembrane region" description="Helical" evidence="7">
    <location>
        <begin position="3381"/>
        <end position="3403"/>
    </location>
</feature>
<feature type="region of interest" description="Disordered" evidence="6">
    <location>
        <begin position="2854"/>
        <end position="2874"/>
    </location>
</feature>
<gene>
    <name evidence="9" type="ORF">CHLRE_13g569550v5</name>
</gene>
<dbReference type="Pfam" id="PF08016">
    <property type="entry name" value="PKD_channel"/>
    <property type="match status" value="1"/>
</dbReference>
<comment type="subcellular location">
    <subcellularLocation>
        <location evidence="2">Cytoplasm</location>
        <location evidence="2">Cytoskeleton</location>
        <location evidence="2">Cilium axoneme</location>
    </subcellularLocation>
    <subcellularLocation>
        <location evidence="1">Membrane</location>
        <topology evidence="1">Multi-pass membrane protein</topology>
    </subcellularLocation>
</comment>
<evidence type="ECO:0000256" key="7">
    <source>
        <dbReference type="SAM" id="Phobius"/>
    </source>
</evidence>